<dbReference type="PANTHER" id="PTHR38340:SF1">
    <property type="entry name" value="S-LAYER PROTEIN"/>
    <property type="match status" value="1"/>
</dbReference>
<dbReference type="PROSITE" id="PS00330">
    <property type="entry name" value="HEMOLYSIN_CALCIUM"/>
    <property type="match status" value="2"/>
</dbReference>
<keyword evidence="2" id="KW-0964">Secreted</keyword>
<dbReference type="AlphaFoldDB" id="A0A679IMS2"/>
<dbReference type="InterPro" id="IPR011049">
    <property type="entry name" value="Serralysin-like_metalloprot_C"/>
</dbReference>
<dbReference type="GO" id="GO:0005509">
    <property type="term" value="F:calcium ion binding"/>
    <property type="evidence" value="ECO:0007669"/>
    <property type="project" value="InterPro"/>
</dbReference>
<gene>
    <name evidence="3" type="primary">cya_3</name>
    <name evidence="3" type="ORF">MBUL_00367</name>
</gene>
<dbReference type="InterPro" id="IPR018511">
    <property type="entry name" value="Hemolysin-typ_Ca-bd_CS"/>
</dbReference>
<dbReference type="Gene3D" id="2.150.10.10">
    <property type="entry name" value="Serralysin-like metalloprotease, C-terminal"/>
    <property type="match status" value="4"/>
</dbReference>
<evidence type="ECO:0000256" key="1">
    <source>
        <dbReference type="ARBA" id="ARBA00004613"/>
    </source>
</evidence>
<dbReference type="GO" id="GO:0005576">
    <property type="term" value="C:extracellular region"/>
    <property type="evidence" value="ECO:0007669"/>
    <property type="project" value="UniProtKB-SubCell"/>
</dbReference>
<dbReference type="Pfam" id="PF00353">
    <property type="entry name" value="HemolysinCabind"/>
    <property type="match status" value="5"/>
</dbReference>
<protein>
    <submittedName>
        <fullName evidence="3">Bifunctional hemolysin/adenylate cyclase</fullName>
    </submittedName>
</protein>
<accession>A0A679IMS2</accession>
<dbReference type="PANTHER" id="PTHR38340">
    <property type="entry name" value="S-LAYER PROTEIN"/>
    <property type="match status" value="1"/>
</dbReference>
<evidence type="ECO:0000256" key="2">
    <source>
        <dbReference type="ARBA" id="ARBA00022525"/>
    </source>
</evidence>
<comment type="subcellular location">
    <subcellularLocation>
        <location evidence="1">Secreted</location>
    </subcellularLocation>
</comment>
<proteinExistence type="predicted"/>
<dbReference type="InterPro" id="IPR001343">
    <property type="entry name" value="Hemolysn_Ca-bd"/>
</dbReference>
<dbReference type="PRINTS" id="PR00313">
    <property type="entry name" value="CABNDNGRPT"/>
</dbReference>
<dbReference type="InterPro" id="IPR050557">
    <property type="entry name" value="RTX_toxin/Mannuronan_C5-epim"/>
</dbReference>
<dbReference type="EMBL" id="LR743504">
    <property type="protein sequence ID" value="CAA2099854.1"/>
    <property type="molecule type" value="Genomic_DNA"/>
</dbReference>
<dbReference type="SUPFAM" id="SSF51120">
    <property type="entry name" value="beta-Roll"/>
    <property type="match status" value="4"/>
</dbReference>
<name>A0A679IMS2_9HYPH</name>
<reference evidence="3" key="1">
    <citation type="submission" date="2019-12" db="EMBL/GenBank/DDBJ databases">
        <authorList>
            <person name="Cremers G."/>
        </authorList>
    </citation>
    <scope>NUCLEOTIDE SEQUENCE</scope>
    <source>
        <strain evidence="3">Mbul1</strain>
    </source>
</reference>
<evidence type="ECO:0000313" key="3">
    <source>
        <dbReference type="EMBL" id="CAA2099854.1"/>
    </source>
</evidence>
<sequence>MALFRFTYEGNYTPDNSDPIFNFPMASGVRSIDFGPGTAIDGYESFEDSFIYVFTGLGFDADYGEVGYRTQRIGVFGDASDFAYTTRVTGGDYGDVFRTGAGDDVLNGGGGNDTLEGGRGRNTFDGGTGNNTLSYEYFDAPYDVMPSIVAGVTVVMESGSTEDYTGQILVDNFTNISNIRGTNYEDVINGDKKNNVIEGGAGPDHLSGGNGQDTLSYQHSGGGVKIDLSESTASGGDALGDQFEYFENLLGSASADELYGDANDNVIEGGLGVDVLFGDEGNDTLSYRLSSEGVTVDLLFDVGSGGDAEGDTYSSFENLIGSMSIDVLDGTDGANTLNGNGDSDFLNGRGGNDRLVISDSPSMVDGGADMDLLFINAGQPVQMSSDTFKNIEKVYVRDDVSLDMSRVDEGTKIYSQSQEQGGATIIGTDGNDRIQAGKGDDTITGGKGGDSLFGGAGADTFVYTDGDGRDVIRTFDGLTDTLDVSSLAASMDDMTFKSYRGGTGIVITFENASESSDKIILLDVAYQSLTDGNFLF</sequence>
<organism evidence="3">
    <name type="scientific">Methylobacterium bullatum</name>
    <dbReference type="NCBI Taxonomy" id="570505"/>
    <lineage>
        <taxon>Bacteria</taxon>
        <taxon>Pseudomonadati</taxon>
        <taxon>Pseudomonadota</taxon>
        <taxon>Alphaproteobacteria</taxon>
        <taxon>Hyphomicrobiales</taxon>
        <taxon>Methylobacteriaceae</taxon>
        <taxon>Methylobacterium</taxon>
    </lineage>
</organism>